<sequence length="235" mass="26876">MSHDATSDSAAAEPLQIGLDDQQVKAYLEADPQFFERQSDWLANVRFTHTQRGSISLVDRQLDKLREQNTLLREEITELMAIAKHNEAIYNSFCQLYVALLPCQSINEIHQKVQQILTDLLGLSAITMWPLSGQQDWVPRRKPVDHEALKALADRRLSHQPYYFGRLNEMDKALLFDDQPVESAALMTLEDESILLAFGSTDSSHFNPNLDVLLLDQLRLLLSAVLKQLRERRHG</sequence>
<gene>
    <name evidence="2" type="ORF">GCM10011369_02030</name>
</gene>
<protein>
    <recommendedName>
        <fullName evidence="4">DUF484 family protein</fullName>
    </recommendedName>
</protein>
<dbReference type="Gene3D" id="3.30.450.40">
    <property type="match status" value="1"/>
</dbReference>
<evidence type="ECO:0000313" key="2">
    <source>
        <dbReference type="EMBL" id="GGA64231.1"/>
    </source>
</evidence>
<organism evidence="2 3">
    <name type="scientific">Neiella marina</name>
    <dbReference type="NCBI Taxonomy" id="508461"/>
    <lineage>
        <taxon>Bacteria</taxon>
        <taxon>Pseudomonadati</taxon>
        <taxon>Pseudomonadota</taxon>
        <taxon>Gammaproteobacteria</taxon>
        <taxon>Alteromonadales</taxon>
        <taxon>Echinimonadaceae</taxon>
        <taxon>Neiella</taxon>
    </lineage>
</organism>
<dbReference type="EMBL" id="BMDX01000001">
    <property type="protein sequence ID" value="GGA64231.1"/>
    <property type="molecule type" value="Genomic_DNA"/>
</dbReference>
<evidence type="ECO:0008006" key="4">
    <source>
        <dbReference type="Google" id="ProtNLM"/>
    </source>
</evidence>
<dbReference type="RefSeq" id="WP_087504206.1">
    <property type="nucleotide sequence ID" value="NZ_BMDX01000001.1"/>
</dbReference>
<dbReference type="Pfam" id="PF04340">
    <property type="entry name" value="DUF484"/>
    <property type="match status" value="1"/>
</dbReference>
<dbReference type="PANTHER" id="PTHR38765:SF1">
    <property type="entry name" value="DUF484 DOMAIN-CONTAINING PROTEIN"/>
    <property type="match status" value="1"/>
</dbReference>
<keyword evidence="3" id="KW-1185">Reference proteome</keyword>
<feature type="coiled-coil region" evidence="1">
    <location>
        <begin position="55"/>
        <end position="82"/>
    </location>
</feature>
<dbReference type="InterPro" id="IPR029016">
    <property type="entry name" value="GAF-like_dom_sf"/>
</dbReference>
<dbReference type="AlphaFoldDB" id="A0A8J2U1Y5"/>
<keyword evidence="1" id="KW-0175">Coiled coil</keyword>
<dbReference type="InterPro" id="IPR007435">
    <property type="entry name" value="DUF484"/>
</dbReference>
<proteinExistence type="predicted"/>
<dbReference type="Proteomes" id="UP000619743">
    <property type="component" value="Unassembled WGS sequence"/>
</dbReference>
<dbReference type="PANTHER" id="PTHR38765">
    <property type="entry name" value="DUF484 DOMAIN-CONTAINING PROTEIN"/>
    <property type="match status" value="1"/>
</dbReference>
<comment type="caution">
    <text evidence="2">The sequence shown here is derived from an EMBL/GenBank/DDBJ whole genome shotgun (WGS) entry which is preliminary data.</text>
</comment>
<name>A0A8J2U1Y5_9GAMM</name>
<accession>A0A8J2U1Y5</accession>
<evidence type="ECO:0000313" key="3">
    <source>
        <dbReference type="Proteomes" id="UP000619743"/>
    </source>
</evidence>
<dbReference type="OrthoDB" id="8525200at2"/>
<evidence type="ECO:0000256" key="1">
    <source>
        <dbReference type="SAM" id="Coils"/>
    </source>
</evidence>
<reference evidence="3" key="1">
    <citation type="journal article" date="2019" name="Int. J. Syst. Evol. Microbiol.">
        <title>The Global Catalogue of Microorganisms (GCM) 10K type strain sequencing project: providing services to taxonomists for standard genome sequencing and annotation.</title>
        <authorList>
            <consortium name="The Broad Institute Genomics Platform"/>
            <consortium name="The Broad Institute Genome Sequencing Center for Infectious Disease"/>
            <person name="Wu L."/>
            <person name="Ma J."/>
        </authorList>
    </citation>
    <scope>NUCLEOTIDE SEQUENCE [LARGE SCALE GENOMIC DNA]</scope>
    <source>
        <strain evidence="3">CGMCC 1.10130</strain>
    </source>
</reference>